<proteinExistence type="predicted"/>
<dbReference type="AlphaFoldDB" id="A0AAD5Q0T5"/>
<reference evidence="2 3" key="1">
    <citation type="submission" date="2022-05" db="EMBL/GenBank/DDBJ databases">
        <title>A multi-omics perspective on studying reproductive biology in Daphnia sinensis.</title>
        <authorList>
            <person name="Jia J."/>
        </authorList>
    </citation>
    <scope>NUCLEOTIDE SEQUENCE [LARGE SCALE GENOMIC DNA]</scope>
    <source>
        <strain evidence="2 3">WSL</strain>
    </source>
</reference>
<feature type="signal peptide" evidence="1">
    <location>
        <begin position="1"/>
        <end position="22"/>
    </location>
</feature>
<sequence length="91" mass="10933">MVNHCFFFLRFFAFLVLRQTNQFSIRGLCFIPPFHYKRTKASTKVIKTQFLISKKKEQKKMCAEPIVFSFFFLSFFMHNDSMYSQIESIPP</sequence>
<evidence type="ECO:0000313" key="2">
    <source>
        <dbReference type="EMBL" id="KAI9564853.1"/>
    </source>
</evidence>
<feature type="chain" id="PRO_5042087022" description="Secreted protein" evidence="1">
    <location>
        <begin position="23"/>
        <end position="91"/>
    </location>
</feature>
<dbReference type="EMBL" id="WJBH02000001">
    <property type="protein sequence ID" value="KAI9564853.1"/>
    <property type="molecule type" value="Genomic_DNA"/>
</dbReference>
<protein>
    <recommendedName>
        <fullName evidence="4">Secreted protein</fullName>
    </recommendedName>
</protein>
<comment type="caution">
    <text evidence="2">The sequence shown here is derived from an EMBL/GenBank/DDBJ whole genome shotgun (WGS) entry which is preliminary data.</text>
</comment>
<organism evidence="2 3">
    <name type="scientific">Daphnia sinensis</name>
    <dbReference type="NCBI Taxonomy" id="1820382"/>
    <lineage>
        <taxon>Eukaryota</taxon>
        <taxon>Metazoa</taxon>
        <taxon>Ecdysozoa</taxon>
        <taxon>Arthropoda</taxon>
        <taxon>Crustacea</taxon>
        <taxon>Branchiopoda</taxon>
        <taxon>Diplostraca</taxon>
        <taxon>Cladocera</taxon>
        <taxon>Anomopoda</taxon>
        <taxon>Daphniidae</taxon>
        <taxon>Daphnia</taxon>
        <taxon>Daphnia similis group</taxon>
    </lineage>
</organism>
<evidence type="ECO:0000256" key="1">
    <source>
        <dbReference type="SAM" id="SignalP"/>
    </source>
</evidence>
<name>A0AAD5Q0T5_9CRUS</name>
<keyword evidence="1" id="KW-0732">Signal</keyword>
<accession>A0AAD5Q0T5</accession>
<evidence type="ECO:0008006" key="4">
    <source>
        <dbReference type="Google" id="ProtNLM"/>
    </source>
</evidence>
<evidence type="ECO:0000313" key="3">
    <source>
        <dbReference type="Proteomes" id="UP000820818"/>
    </source>
</evidence>
<keyword evidence="3" id="KW-1185">Reference proteome</keyword>
<gene>
    <name evidence="2" type="ORF">GHT06_008594</name>
</gene>
<dbReference type="Proteomes" id="UP000820818">
    <property type="component" value="Linkage Group LG1"/>
</dbReference>